<keyword evidence="1" id="KW-0812">Transmembrane</keyword>
<proteinExistence type="predicted"/>
<dbReference type="RefSeq" id="WP_155453178.1">
    <property type="nucleotide sequence ID" value="NZ_WNKX01000004.1"/>
</dbReference>
<dbReference type="EMBL" id="WNKX01000004">
    <property type="protein sequence ID" value="MTW10217.1"/>
    <property type="molecule type" value="Genomic_DNA"/>
</dbReference>
<feature type="transmembrane region" description="Helical" evidence="1">
    <location>
        <begin position="75"/>
        <end position="94"/>
    </location>
</feature>
<gene>
    <name evidence="2" type="ORF">GM658_06335</name>
</gene>
<evidence type="ECO:0000313" key="3">
    <source>
        <dbReference type="Proteomes" id="UP000472320"/>
    </source>
</evidence>
<evidence type="ECO:0000256" key="1">
    <source>
        <dbReference type="SAM" id="Phobius"/>
    </source>
</evidence>
<dbReference type="Proteomes" id="UP000472320">
    <property type="component" value="Unassembled WGS sequence"/>
</dbReference>
<protein>
    <submittedName>
        <fullName evidence="2">Uncharacterized protein</fullName>
    </submittedName>
</protein>
<evidence type="ECO:0000313" key="2">
    <source>
        <dbReference type="EMBL" id="MTW10217.1"/>
    </source>
</evidence>
<accession>A0A6L6QED3</accession>
<reference evidence="2 3" key="1">
    <citation type="submission" date="2019-11" db="EMBL/GenBank/DDBJ databases">
        <title>Type strains purchased from KCTC, JCM and DSMZ.</title>
        <authorList>
            <person name="Lu H."/>
        </authorList>
    </citation>
    <scope>NUCLEOTIDE SEQUENCE [LARGE SCALE GENOMIC DNA]</scope>
    <source>
        <strain evidence="2 3">JCM 31587</strain>
    </source>
</reference>
<sequence length="97" mass="10875">MKILFLLFSALLVAALLMDRLRQWRGGRRNQRSACALCAAEIRRNNYEELPLASGGGAKMRVCQRCHAVHYRVKWTAVLLIALGFAAVAFMLAWTPA</sequence>
<organism evidence="2 3">
    <name type="scientific">Massilia eburnea</name>
    <dbReference type="NCBI Taxonomy" id="1776165"/>
    <lineage>
        <taxon>Bacteria</taxon>
        <taxon>Pseudomonadati</taxon>
        <taxon>Pseudomonadota</taxon>
        <taxon>Betaproteobacteria</taxon>
        <taxon>Burkholderiales</taxon>
        <taxon>Oxalobacteraceae</taxon>
        <taxon>Telluria group</taxon>
        <taxon>Massilia</taxon>
    </lineage>
</organism>
<keyword evidence="1" id="KW-0472">Membrane</keyword>
<name>A0A6L6QED3_9BURK</name>
<dbReference type="AlphaFoldDB" id="A0A6L6QED3"/>
<comment type="caution">
    <text evidence="2">The sequence shown here is derived from an EMBL/GenBank/DDBJ whole genome shotgun (WGS) entry which is preliminary data.</text>
</comment>
<keyword evidence="1" id="KW-1133">Transmembrane helix</keyword>
<keyword evidence="3" id="KW-1185">Reference proteome</keyword>
<dbReference type="OrthoDB" id="8778927at2"/>